<sequence>MRILFFILSIGLFASVANSQSNVLPAKPQTAPIYIKNATIHVGNGKVIENGTIKIVEGKIAEVGADVAVPAGANVTDAKGKHVYPGLVLASSNLGLVEISSVRASSDVREMGDMNPSVRSIVAYNTDSKVINTLRSNGVLMANIVPQGSLLAGSSSVVQLDAWNWKDASYATDEGMHLYMPMMMARPRFGRGGGGGGRMGGGPDGNTDPVKADLQKVEEVKSFFREAKAYNAATTHEETNLKLEAVKNLFTKKQKLYVHASTVRQMLVAIDFIKEFGFEVVIVGGSESYQIADLLKQHNVSVILQQPHSLPTGEDDDVDQPYKTAAALQKAGVLFAISDDDSQTRGRNLAFNAGTAAAYGLGKEEALAAITLNAAKMLGVGDKTGSIEVGKDANIVISEGDLLDMKSSNVTDAFIQGRKIDLSDKQKQLNDRYNQKYNLKKPF</sequence>
<evidence type="ECO:0000313" key="3">
    <source>
        <dbReference type="EMBL" id="MCG2617414.1"/>
    </source>
</evidence>
<dbReference type="Pfam" id="PF01979">
    <property type="entry name" value="Amidohydro_1"/>
    <property type="match status" value="1"/>
</dbReference>
<dbReference type="SUPFAM" id="SSF51338">
    <property type="entry name" value="Composite domain of metallo-dependent hydrolases"/>
    <property type="match status" value="1"/>
</dbReference>
<feature type="domain" description="Amidohydrolase-related" evidence="2">
    <location>
        <begin position="171"/>
        <end position="418"/>
    </location>
</feature>
<gene>
    <name evidence="3" type="ORF">LZZ85_24160</name>
</gene>
<dbReference type="InterPro" id="IPR011059">
    <property type="entry name" value="Metal-dep_hydrolase_composite"/>
</dbReference>
<accession>A0ABS9KYF6</accession>
<keyword evidence="4" id="KW-1185">Reference proteome</keyword>
<dbReference type="InterPro" id="IPR051781">
    <property type="entry name" value="Metallo-dep_Hydrolase"/>
</dbReference>
<protein>
    <submittedName>
        <fullName evidence="3">Amidohydrolase family protein</fullName>
    </submittedName>
</protein>
<evidence type="ECO:0000256" key="1">
    <source>
        <dbReference type="SAM" id="SignalP"/>
    </source>
</evidence>
<feature type="chain" id="PRO_5045090886" evidence="1">
    <location>
        <begin position="20"/>
        <end position="443"/>
    </location>
</feature>
<proteinExistence type="predicted"/>
<reference evidence="3" key="1">
    <citation type="submission" date="2022-01" db="EMBL/GenBank/DDBJ databases">
        <authorList>
            <person name="Jo J.-H."/>
            <person name="Im W.-T."/>
        </authorList>
    </citation>
    <scope>NUCLEOTIDE SEQUENCE</scope>
    <source>
        <strain evidence="3">NA20</strain>
    </source>
</reference>
<dbReference type="Proteomes" id="UP001165367">
    <property type="component" value="Unassembled WGS sequence"/>
</dbReference>
<dbReference type="InterPro" id="IPR032466">
    <property type="entry name" value="Metal_Hydrolase"/>
</dbReference>
<dbReference type="PANTHER" id="PTHR43135:SF3">
    <property type="entry name" value="ALPHA-D-RIBOSE 1-METHYLPHOSPHONATE 5-TRIPHOSPHATE DIPHOSPHATASE"/>
    <property type="match status" value="1"/>
</dbReference>
<dbReference type="SUPFAM" id="SSF51556">
    <property type="entry name" value="Metallo-dependent hydrolases"/>
    <property type="match status" value="1"/>
</dbReference>
<evidence type="ECO:0000313" key="4">
    <source>
        <dbReference type="Proteomes" id="UP001165367"/>
    </source>
</evidence>
<organism evidence="3 4">
    <name type="scientific">Terrimonas ginsenosidimutans</name>
    <dbReference type="NCBI Taxonomy" id="2908004"/>
    <lineage>
        <taxon>Bacteria</taxon>
        <taxon>Pseudomonadati</taxon>
        <taxon>Bacteroidota</taxon>
        <taxon>Chitinophagia</taxon>
        <taxon>Chitinophagales</taxon>
        <taxon>Chitinophagaceae</taxon>
        <taxon>Terrimonas</taxon>
    </lineage>
</organism>
<keyword evidence="1" id="KW-0732">Signal</keyword>
<dbReference type="PANTHER" id="PTHR43135">
    <property type="entry name" value="ALPHA-D-RIBOSE 1-METHYLPHOSPHONATE 5-TRIPHOSPHATE DIPHOSPHATASE"/>
    <property type="match status" value="1"/>
</dbReference>
<dbReference type="Gene3D" id="3.20.20.140">
    <property type="entry name" value="Metal-dependent hydrolases"/>
    <property type="match status" value="2"/>
</dbReference>
<dbReference type="EMBL" id="JAKLTR010000021">
    <property type="protein sequence ID" value="MCG2617414.1"/>
    <property type="molecule type" value="Genomic_DNA"/>
</dbReference>
<dbReference type="InterPro" id="IPR006680">
    <property type="entry name" value="Amidohydro-rel"/>
</dbReference>
<evidence type="ECO:0000259" key="2">
    <source>
        <dbReference type="Pfam" id="PF01979"/>
    </source>
</evidence>
<name>A0ABS9KYF6_9BACT</name>
<comment type="caution">
    <text evidence="3">The sequence shown here is derived from an EMBL/GenBank/DDBJ whole genome shotgun (WGS) entry which is preliminary data.</text>
</comment>
<feature type="signal peptide" evidence="1">
    <location>
        <begin position="1"/>
        <end position="19"/>
    </location>
</feature>
<dbReference type="RefSeq" id="WP_237876157.1">
    <property type="nucleotide sequence ID" value="NZ_JAKLTR010000021.1"/>
</dbReference>